<gene>
    <name evidence="2" type="ORF">Pla22_10970</name>
</gene>
<protein>
    <recommendedName>
        <fullName evidence="4">DUF3311 domain-containing protein</fullName>
    </recommendedName>
</protein>
<organism evidence="2 3">
    <name type="scientific">Rubripirellula amarantea</name>
    <dbReference type="NCBI Taxonomy" id="2527999"/>
    <lineage>
        <taxon>Bacteria</taxon>
        <taxon>Pseudomonadati</taxon>
        <taxon>Planctomycetota</taxon>
        <taxon>Planctomycetia</taxon>
        <taxon>Pirellulales</taxon>
        <taxon>Pirellulaceae</taxon>
        <taxon>Rubripirellula</taxon>
    </lineage>
</organism>
<name>A0A5C5WSH8_9BACT</name>
<dbReference type="Pfam" id="PF11755">
    <property type="entry name" value="DUF3311"/>
    <property type="match status" value="1"/>
</dbReference>
<evidence type="ECO:0000313" key="3">
    <source>
        <dbReference type="Proteomes" id="UP000316598"/>
    </source>
</evidence>
<dbReference type="RefSeq" id="WP_146513686.1">
    <property type="nucleotide sequence ID" value="NZ_SJPI01000001.1"/>
</dbReference>
<evidence type="ECO:0008006" key="4">
    <source>
        <dbReference type="Google" id="ProtNLM"/>
    </source>
</evidence>
<dbReference type="OrthoDB" id="283209at2"/>
<feature type="transmembrane region" description="Helical" evidence="1">
    <location>
        <begin position="27"/>
        <end position="53"/>
    </location>
</feature>
<keyword evidence="3" id="KW-1185">Reference proteome</keyword>
<dbReference type="Proteomes" id="UP000316598">
    <property type="component" value="Unassembled WGS sequence"/>
</dbReference>
<evidence type="ECO:0000313" key="2">
    <source>
        <dbReference type="EMBL" id="TWT53468.1"/>
    </source>
</evidence>
<accession>A0A5C5WSH8</accession>
<proteinExistence type="predicted"/>
<dbReference type="EMBL" id="SJPI01000001">
    <property type="protein sequence ID" value="TWT53468.1"/>
    <property type="molecule type" value="Genomic_DNA"/>
</dbReference>
<comment type="caution">
    <text evidence="2">The sequence shown here is derived from an EMBL/GenBank/DDBJ whole genome shotgun (WGS) entry which is preliminary data.</text>
</comment>
<reference evidence="2 3" key="1">
    <citation type="submission" date="2019-02" db="EMBL/GenBank/DDBJ databases">
        <title>Deep-cultivation of Planctomycetes and their phenomic and genomic characterization uncovers novel biology.</title>
        <authorList>
            <person name="Wiegand S."/>
            <person name="Jogler M."/>
            <person name="Boedeker C."/>
            <person name="Pinto D."/>
            <person name="Vollmers J."/>
            <person name="Rivas-Marin E."/>
            <person name="Kohn T."/>
            <person name="Peeters S.H."/>
            <person name="Heuer A."/>
            <person name="Rast P."/>
            <person name="Oberbeckmann S."/>
            <person name="Bunk B."/>
            <person name="Jeske O."/>
            <person name="Meyerdierks A."/>
            <person name="Storesund J.E."/>
            <person name="Kallscheuer N."/>
            <person name="Luecker S."/>
            <person name="Lage O.M."/>
            <person name="Pohl T."/>
            <person name="Merkel B.J."/>
            <person name="Hornburger P."/>
            <person name="Mueller R.-W."/>
            <person name="Bruemmer F."/>
            <person name="Labrenz M."/>
            <person name="Spormann A.M."/>
            <person name="Op Den Camp H."/>
            <person name="Overmann J."/>
            <person name="Amann R."/>
            <person name="Jetten M.S.M."/>
            <person name="Mascher T."/>
            <person name="Medema M.H."/>
            <person name="Devos D.P."/>
            <person name="Kaster A.-K."/>
            <person name="Ovreas L."/>
            <person name="Rohde M."/>
            <person name="Galperin M.Y."/>
            <person name="Jogler C."/>
        </authorList>
    </citation>
    <scope>NUCLEOTIDE SEQUENCE [LARGE SCALE GENOMIC DNA]</scope>
    <source>
        <strain evidence="2 3">Pla22</strain>
    </source>
</reference>
<dbReference type="AlphaFoldDB" id="A0A5C5WSH8"/>
<evidence type="ECO:0000256" key="1">
    <source>
        <dbReference type="SAM" id="Phobius"/>
    </source>
</evidence>
<dbReference type="InterPro" id="IPR021741">
    <property type="entry name" value="DUF3311"/>
</dbReference>
<keyword evidence="1" id="KW-0812">Transmembrane</keyword>
<keyword evidence="1" id="KW-1133">Transmembrane helix</keyword>
<keyword evidence="1" id="KW-0472">Membrane</keyword>
<sequence length="80" mass="8697">MKYVVWGLIAVLVVIHQDVWNWNNDKLVLGFLPITLAYHAGISIAASIVWLIAATTAWPDNLEDESSDTLASGSSQEASV</sequence>